<evidence type="ECO:0000313" key="8">
    <source>
        <dbReference type="Proteomes" id="UP000001693"/>
    </source>
</evidence>
<dbReference type="PANTHER" id="PTHR38340">
    <property type="entry name" value="S-LAYER PROTEIN"/>
    <property type="match status" value="1"/>
</dbReference>
<feature type="domain" description="Calx-beta" evidence="6">
    <location>
        <begin position="2"/>
        <end position="90"/>
    </location>
</feature>
<keyword evidence="8" id="KW-1185">Reference proteome</keyword>
<dbReference type="PANTHER" id="PTHR38340:SF1">
    <property type="entry name" value="S-LAYER PROTEIN"/>
    <property type="match status" value="1"/>
</dbReference>
<evidence type="ECO:0000256" key="2">
    <source>
        <dbReference type="ARBA" id="ARBA00022525"/>
    </source>
</evidence>
<dbReference type="GO" id="GO:0016020">
    <property type="term" value="C:membrane"/>
    <property type="evidence" value="ECO:0007669"/>
    <property type="project" value="InterPro"/>
</dbReference>
<keyword evidence="4" id="KW-0677">Repeat</keyword>
<keyword evidence="7" id="KW-0401">Integrin</keyword>
<sequence length="1415" mass="138011">MATYISVDDIVYSEGDSQAVFTLRLSGDAATTAIDVNFSTTDGTALDATDFDHVTGIVTIPVGDTSATISVPITDDATLETIEGILLQLSTTTPGAVLTRGTVTGLIVDNDMPAGVPNVSAGDVVVDETDGIATVYITLDKPSDVDVTVHYQTQAATAAPGLLDTEGDYVTDSDSITIPAGQTVASVDVLINNDALAEGREVFALALTGAVNAVITDPRAHVVIQYNDAAAVPTPVVSVQGGTMVENQGYVDFLVTLSAPGSAEARVNYNTGDGTALDGVDYESVTGTLVFAPGETSKTVRVLVADNAVIDGTRTFSLGLSGMSGLVSGVLTAQGVILDNESLTPPTVLAPVLINANAGATGNILGGTGYNDSLTGGAGDDVLDGRALDDTMKGGAGNDTYIAEESGGQITEEAASGNDTIISYLSNYTLSSTIENLVLGGVANISGTGSAEANTLTGNTGNNTLNGAGGNDTIYGGAGNDSLTGGTGTDSLLGGAGDDTYTYDSGDVIVEGLNEGNDTILSAVSLTLAVANVEGITLTGADNVNATGDGLANTLTGNTGNNVMDGGVGADSLAGGQGDDTYVVDNAGDVITEGAGAGTDTVQASITYSLAGLANVENITLTGSAAINATGNALANRVIGNAGANRLVGDAGNDTLGGGAGNDTMVGGLGDDVYYVDAAGDVVTEVAGQGTDTVYSNVSYTLSSEVESLVLTGSAGLSGTGNDSANLLAGNAGANNLTGGLGNDTLNGGAGTDSLAGGQGDDTYVVDNAGDVITEGAGAGTDTVQASITYSLAGLANVENITLTGSAAINATGNALANRVIGNAGANRLVGDAGNDTLGGGAGNDTMVGGLGDDVYYVDAAGDVVTEVAGQGTDTVYSNVSYTLSSEVESLVLTGSAGLSGTGNDSANLLAGNAGANNLTGGLGNDTLNGGAGTDSLAGGQGDDTYVVDNAGDVITEGAGAGTDTVQASITYSLAGLANVENITLTGSAAINATGNALANRVIGNAGANRLVGDAGNDTLGGGAGNDTMVGGLGDDVYYVDAAGDVVTEVAGQGTDTVYSNVSYTLSSEVESLVLTGSAGLSGTGNDSANLLAGNAGANNLTGGLGNDTLNGGAGTDSLAGGQGDDTYVVDNAGDVITEGAGAGTDTVQASITYSLAGLANVENITLTGSAAINATGNALANRVIGNAGANRLVGDAGNDTLGGGAGNDTMVGGLGDDVYYVDAAGDVVTEVAGQGTDTVYSNVSYTLSSEVESLVLTGSAGLSGTGNDSANLLAGNAGANNLTGGLGNDTLNGAAGNDVLNGGVGSDLFVFNGTLNAASNVDTISDFSAGDRIALDNDIFSALGAAGTLNSSSFYAGAGFVESTSAAQAAGVYYDLNTGSLYYDADGFGSGVGVKFAEVSGIPTLSNASFIVQE</sequence>
<evidence type="ECO:0000256" key="3">
    <source>
        <dbReference type="ARBA" id="ARBA00022729"/>
    </source>
</evidence>
<dbReference type="Gene3D" id="2.150.10.10">
    <property type="entry name" value="Serralysin-like metalloprotease, C-terminal"/>
    <property type="match status" value="5"/>
</dbReference>
<dbReference type="Proteomes" id="UP000001693">
    <property type="component" value="Chromosome"/>
</dbReference>
<dbReference type="Pfam" id="PF00353">
    <property type="entry name" value="HemolysinCabind"/>
    <property type="match status" value="11"/>
</dbReference>
<dbReference type="SUPFAM" id="SSF51120">
    <property type="entry name" value="beta-Roll"/>
    <property type="match status" value="10"/>
</dbReference>
<dbReference type="SMART" id="SM00237">
    <property type="entry name" value="Calx_beta"/>
    <property type="match status" value="3"/>
</dbReference>
<name>B1XZR1_LEPCP</name>
<protein>
    <submittedName>
        <fullName evidence="7">Na-Ca exchanger/integrin-beta4</fullName>
    </submittedName>
</protein>
<organism evidence="7 8">
    <name type="scientific">Leptothrix cholodnii (strain ATCC 51168 / LMG 8142 / SP-6)</name>
    <name type="common">Leptothrix discophora (strain SP-6)</name>
    <dbReference type="NCBI Taxonomy" id="395495"/>
    <lineage>
        <taxon>Bacteria</taxon>
        <taxon>Pseudomonadati</taxon>
        <taxon>Pseudomonadota</taxon>
        <taxon>Betaproteobacteria</taxon>
        <taxon>Burkholderiales</taxon>
        <taxon>Sphaerotilaceae</taxon>
        <taxon>Leptothrix</taxon>
    </lineage>
</organism>
<dbReference type="EMBL" id="CP001013">
    <property type="protein sequence ID" value="ACB32907.1"/>
    <property type="molecule type" value="Genomic_DNA"/>
</dbReference>
<dbReference type="GO" id="GO:0005576">
    <property type="term" value="C:extracellular region"/>
    <property type="evidence" value="ECO:0007669"/>
    <property type="project" value="UniProtKB-SubCell"/>
</dbReference>
<dbReference type="InterPro" id="IPR003644">
    <property type="entry name" value="Calx_beta"/>
</dbReference>
<dbReference type="STRING" id="395495.Lcho_0632"/>
<dbReference type="PROSITE" id="PS00330">
    <property type="entry name" value="HEMOLYSIN_CALCIUM"/>
    <property type="match status" value="6"/>
</dbReference>
<dbReference type="InterPro" id="IPR001343">
    <property type="entry name" value="Hemolysn_Ca-bd"/>
</dbReference>
<dbReference type="InterPro" id="IPR038081">
    <property type="entry name" value="CalX-like_sf"/>
</dbReference>
<reference evidence="7 8" key="1">
    <citation type="submission" date="2008-03" db="EMBL/GenBank/DDBJ databases">
        <title>Complete sequence of Leptothrix cholodnii SP-6.</title>
        <authorList>
            <consortium name="US DOE Joint Genome Institute"/>
            <person name="Copeland A."/>
            <person name="Lucas S."/>
            <person name="Lapidus A."/>
            <person name="Glavina del Rio T."/>
            <person name="Dalin E."/>
            <person name="Tice H."/>
            <person name="Bruce D."/>
            <person name="Goodwin L."/>
            <person name="Pitluck S."/>
            <person name="Chertkov O."/>
            <person name="Brettin T."/>
            <person name="Detter J.C."/>
            <person name="Han C."/>
            <person name="Kuske C.R."/>
            <person name="Schmutz J."/>
            <person name="Larimer F."/>
            <person name="Land M."/>
            <person name="Hauser L."/>
            <person name="Kyrpides N."/>
            <person name="Lykidis A."/>
            <person name="Emerson D."/>
            <person name="Richardson P."/>
        </authorList>
    </citation>
    <scope>NUCLEOTIDE SEQUENCE [LARGE SCALE GENOMIC DNA]</scope>
    <source>
        <strain evidence="8">ATCC 51168 / LMG 8142 / SP-6</strain>
    </source>
</reference>
<dbReference type="GO" id="GO:0005509">
    <property type="term" value="F:calcium ion binding"/>
    <property type="evidence" value="ECO:0007669"/>
    <property type="project" value="InterPro"/>
</dbReference>
<dbReference type="KEGG" id="lch:Lcho_0632"/>
<proteinExistence type="predicted"/>
<comment type="subcellular location">
    <subcellularLocation>
        <location evidence="1">Secreted</location>
    </subcellularLocation>
</comment>
<keyword evidence="3" id="KW-0732">Signal</keyword>
<dbReference type="eggNOG" id="COG2931">
    <property type="taxonomic scope" value="Bacteria"/>
</dbReference>
<dbReference type="InterPro" id="IPR018511">
    <property type="entry name" value="Hemolysin-typ_Ca-bd_CS"/>
</dbReference>
<dbReference type="OrthoDB" id="8622300at2"/>
<evidence type="ECO:0000313" key="7">
    <source>
        <dbReference type="EMBL" id="ACB32907.1"/>
    </source>
</evidence>
<dbReference type="InterPro" id="IPR050557">
    <property type="entry name" value="RTX_toxin/Mannuronan_C5-epim"/>
</dbReference>
<feature type="domain" description="Calx-beta" evidence="6">
    <location>
        <begin position="221"/>
        <end position="321"/>
    </location>
</feature>
<dbReference type="HOGENOM" id="CLU_253408_0_0_4"/>
<feature type="domain" description="Calx-beta" evidence="6">
    <location>
        <begin position="103"/>
        <end position="208"/>
    </location>
</feature>
<dbReference type="SUPFAM" id="SSF141072">
    <property type="entry name" value="CalX-like"/>
    <property type="match status" value="3"/>
</dbReference>
<dbReference type="Pfam" id="PF03160">
    <property type="entry name" value="Calx-beta"/>
    <property type="match status" value="3"/>
</dbReference>
<evidence type="ECO:0000256" key="1">
    <source>
        <dbReference type="ARBA" id="ARBA00004613"/>
    </source>
</evidence>
<dbReference type="RefSeq" id="WP_012345669.1">
    <property type="nucleotide sequence ID" value="NC_010524.1"/>
</dbReference>
<keyword evidence="2" id="KW-0964">Secreted</keyword>
<dbReference type="PRINTS" id="PR00313">
    <property type="entry name" value="CABNDNGRPT"/>
</dbReference>
<dbReference type="Gene3D" id="2.60.40.2030">
    <property type="match status" value="3"/>
</dbReference>
<dbReference type="InterPro" id="IPR011049">
    <property type="entry name" value="Serralysin-like_metalloprot_C"/>
</dbReference>
<keyword evidence="5" id="KW-0106">Calcium</keyword>
<evidence type="ECO:0000256" key="5">
    <source>
        <dbReference type="ARBA" id="ARBA00022837"/>
    </source>
</evidence>
<evidence type="ECO:0000259" key="6">
    <source>
        <dbReference type="SMART" id="SM00237"/>
    </source>
</evidence>
<evidence type="ECO:0000256" key="4">
    <source>
        <dbReference type="ARBA" id="ARBA00022737"/>
    </source>
</evidence>
<dbReference type="GO" id="GO:0007229">
    <property type="term" value="P:integrin-mediated signaling pathway"/>
    <property type="evidence" value="ECO:0007669"/>
    <property type="project" value="UniProtKB-KW"/>
</dbReference>
<accession>B1XZR1</accession>
<gene>
    <name evidence="7" type="ordered locus">Lcho_0632</name>
</gene>